<dbReference type="SUPFAM" id="SSF52777">
    <property type="entry name" value="CoA-dependent acyltransferases"/>
    <property type="match status" value="12"/>
</dbReference>
<dbReference type="NCBIfam" id="NF004282">
    <property type="entry name" value="PRK05691.1"/>
    <property type="match status" value="5"/>
</dbReference>
<dbReference type="CDD" id="cd19543">
    <property type="entry name" value="DCL_NRPS"/>
    <property type="match status" value="1"/>
</dbReference>
<dbReference type="PANTHER" id="PTHR45527:SF14">
    <property type="entry name" value="PLIPASTATIN SYNTHASE SUBUNIT B"/>
    <property type="match status" value="1"/>
</dbReference>
<comment type="cofactor">
    <cofactor evidence="1">
        <name>pantetheine 4'-phosphate</name>
        <dbReference type="ChEBI" id="CHEBI:47942"/>
    </cofactor>
</comment>
<name>A0ABQ3V597_9CHLR</name>
<organism evidence="7 8">
    <name type="scientific">Ktedonobacter robiniae</name>
    <dbReference type="NCBI Taxonomy" id="2778365"/>
    <lineage>
        <taxon>Bacteria</taxon>
        <taxon>Bacillati</taxon>
        <taxon>Chloroflexota</taxon>
        <taxon>Ktedonobacteria</taxon>
        <taxon>Ktedonobacterales</taxon>
        <taxon>Ktedonobacteraceae</taxon>
        <taxon>Ktedonobacter</taxon>
    </lineage>
</organism>
<dbReference type="InterPro" id="IPR010060">
    <property type="entry name" value="NRPS_synth"/>
</dbReference>
<dbReference type="CDD" id="cd19534">
    <property type="entry name" value="E_NRPS"/>
    <property type="match status" value="1"/>
</dbReference>
<dbReference type="Gene3D" id="3.40.50.12780">
    <property type="entry name" value="N-terminal domain of ligase-like"/>
    <property type="match status" value="1"/>
</dbReference>
<dbReference type="PANTHER" id="PTHR45527">
    <property type="entry name" value="NONRIBOSOMAL PEPTIDE SYNTHETASE"/>
    <property type="match status" value="1"/>
</dbReference>
<keyword evidence="8" id="KW-1185">Reference proteome</keyword>
<feature type="domain" description="Carrier" evidence="6">
    <location>
        <begin position="2059"/>
        <end position="2133"/>
    </location>
</feature>
<feature type="domain" description="Carrier" evidence="6">
    <location>
        <begin position="3604"/>
        <end position="3678"/>
    </location>
</feature>
<reference evidence="7 8" key="1">
    <citation type="journal article" date="2021" name="Int. J. Syst. Evol. Microbiol.">
        <title>Reticulibacter mediterranei gen. nov., sp. nov., within the new family Reticulibacteraceae fam. nov., and Ktedonospora formicarum gen. nov., sp. nov., Ktedonobacter robiniae sp. nov., Dictyobacter formicarum sp. nov. and Dictyobacter arantiisoli sp. nov., belonging to the class Ktedonobacteria.</title>
        <authorList>
            <person name="Yabe S."/>
            <person name="Zheng Y."/>
            <person name="Wang C.M."/>
            <person name="Sakai Y."/>
            <person name="Abe K."/>
            <person name="Yokota A."/>
            <person name="Donadio S."/>
            <person name="Cavaletti L."/>
            <person name="Monciardini P."/>
        </authorList>
    </citation>
    <scope>NUCLEOTIDE SEQUENCE [LARGE SCALE GENOMIC DNA]</scope>
    <source>
        <strain evidence="7 8">SOSP1-30</strain>
    </source>
</reference>
<dbReference type="NCBIfam" id="TIGR01733">
    <property type="entry name" value="AA-adenyl-dom"/>
    <property type="match status" value="4"/>
</dbReference>
<keyword evidence="2" id="KW-0596">Phosphopantetheine</keyword>
<dbReference type="InterPro" id="IPR025110">
    <property type="entry name" value="AMP-bd_C"/>
</dbReference>
<evidence type="ECO:0000256" key="4">
    <source>
        <dbReference type="ARBA" id="ARBA00022737"/>
    </source>
</evidence>
<dbReference type="NCBIfam" id="TIGR01720">
    <property type="entry name" value="NRPS-para261"/>
    <property type="match status" value="1"/>
</dbReference>
<keyword evidence="3" id="KW-0597">Phosphoprotein</keyword>
<dbReference type="SMART" id="SM00823">
    <property type="entry name" value="PKS_PP"/>
    <property type="match status" value="4"/>
</dbReference>
<dbReference type="EMBL" id="BNJG01000004">
    <property type="protein sequence ID" value="GHO60118.1"/>
    <property type="molecule type" value="Genomic_DNA"/>
</dbReference>
<keyword evidence="4" id="KW-0677">Repeat</keyword>
<dbReference type="InterPro" id="IPR036736">
    <property type="entry name" value="ACP-like_sf"/>
</dbReference>
<accession>A0ABQ3V597</accession>
<dbReference type="Pfam" id="PF00501">
    <property type="entry name" value="AMP-binding"/>
    <property type="match status" value="4"/>
</dbReference>
<feature type="domain" description="Carrier" evidence="6">
    <location>
        <begin position="4672"/>
        <end position="4747"/>
    </location>
</feature>
<evidence type="ECO:0000256" key="2">
    <source>
        <dbReference type="ARBA" id="ARBA00022450"/>
    </source>
</evidence>
<evidence type="ECO:0000313" key="8">
    <source>
        <dbReference type="Proteomes" id="UP000654345"/>
    </source>
</evidence>
<sequence>MGLSKMQQTIEGFRLSPQQARLWTLQQKNSAAYYTYCSILIDGSLRIAALQDALRTVIERHEVYRTSFRRLPGMTMPMQVINEEPLYAWQSFDLSNCSALEQQSMLERLAAMDTSQLVDVEHGPFMSCFLLTLSSRRHMLYLYVNALHADSQSMRLLAHDIATCYQSNQDVDVDDIAQYIQFAEWQHSLLEEQVEAAGAPQETRLDPHDFPMQELPFERTNDQDYFATDTLRFALSPERYGQIRALVAAQQCTPEHFLLACWYILLKRLTGQSRLLLGLSINGRLYKDLADIAGLLAKEMPFTCQLDDRFTFEEALASIKHEHEQLKRQYTYFNPETLPTSGEAEGILYPFYFEFREPAPTYTSPTGEVALTLEHCYSCLEPFKIRLLALEGAHELTLEIHYCRGLFESSAIHMLKERLLTLIEAAATRHDLALEHLQILSATERQQLLVDLNQTAASFEREMYLHRLFEKQVAQTPDAIALEDEHGLLTYRELDARANQLAHHLRTLGAGPETLIGIYVERSLAMVIGVLGSLKVGAAYIPLDPQYPEERLKWIAEDARLSILLTTRSQAFVTEQVVRLDQDWGVIARQPAASPPACQLTSDSLAYIIYTSGSTGRPKGVMISHEGLTHYVQWSSQHYRAGDGFGSAVHSSLAFDLTVTSLFTSLVAGRRIVLLAESQGVEALGQVLRERADFSLLKITPAHLDLLNQYLQPGELATASRALVIGGEALYGESLTPWRVHAPRTRLINEYGPTETVVGCCVFELPDDGPDSGNIPIGRPIPNTQLYVLDSQLQPVPLGMPGELYIGGVGLSRGYLNRPDLTAERFIANPFATQPGTRLYRTGDLVRYISADGNLEYLGRVDRQVKLRGYRIELGEIEEVLLRHPNVRENVVLLREDEPGNPQLVAYIVAKQQQAPRLTDVQVFLREQIPAYMIPSVMVTLHALPLTVNGKPDRAALPAPSPEDIDVTSYTPPRNPVEELMVSIWEEVLKVPSIGIHDHFFRLGGHSLLATQCLVRIRNSFQVDLPLQRFFDAPTIAELADYVQQLLQRDQGAALPPLVPVDRHGNLPLSFAQQRLWFLDQLEPGNTAYLLPAVHRLRGVIDSRVLEQALHALSMRHEILRTTFSLRDMQPCQIVHPISRLALPVIDLQGLSVEERLSVASRLAQQESDQPCDLTRGPLLRTSLVRLAAQDQVVLLTMHHIITDGWSNDIFYRELMALYHSSVTGEAAQLAPLPVQYADFASWQRQWFQQDVIEAQLAYWKRQLADVVPLNLPTDHPRPSIQTYRGAQRALLLPPSLGQQLSALSQREDVTLFMLLLTAFQVLLARYSGQTDICVGTPIANRTRAELEGLIGFFVNTLVLRADLSGDPTFREALHQGREVALGAYSHQDVPFEQLVDVLQPERDLSISPLFQAMFVMQQDMTATQHAPGHEEPREAGVSGALDVEHTTTKFDLSLFVSVRETGLYCGIEYCRDLFEPATIGRMLEHWQILLEGIVAQPEQPILSLPLLTEAEKHQVLVEWNATEAAYPEQASIPHLFEGQVLRTPDAEALVYEGSSLTYRELNRRANLLACELRSRGVKADTLVGVCMERSVEMVVALLGVLKAGGAYVPMDPAYPQERLAYMLEDAAVSVLLTQSALREQLPQQSARVFTLDAGWGADGNGELDNLTPNYRPEHLIYMIYTSGSTGQPKGVMNTHRGVCNRLHWMQQEYQLTAEDRVLQKTPFSFDVSVWEFFWPLISGATLVMARPGGQSDAAYLARLIEEQRISTLHFVPSMLHAFLLEPELEARCQSLKRVICSGEVLTYELQERFFARLKAQLHNLYGPTEAAIDVTYWACQSGSKESVIPIGRPIANTQIYILDEAQQPVPVGVSGELYIGGVGVARGYHQRPELNREKFIPDPSNKNEGGRLFRSGDLARYRPDGVIEFLGRIDHQVKIRGFRIELGEIEAALSQHPNVKEAIVIAREDMPGNKRLVAYLIPEQVGEHIPAVSDSPLLSPQEAGLTLEGLRTFLGQHLPSYMVPSSFLFLSALPLTPNGKVDRKALPAPNSERPELEEQFVAPRNAMEQKLAEIWTEVLGQPRVGIHDNFFALGGDSILSIQIIARAKQVGIHLQPRQLFLHQSIAQLANVAQLREIYEAQQTPVTGDVPLTPIQHWFFSQRLPERQHYNQARVLEIDERVTLGQLQVALSHLLTQHDALRLHFQPEGSAYRQYYAMPEDEIPFVYIDLSALSAAAQPPVMEQLAAQAQASLDLARGPLLRCVFVDCGHDVSGYLLLVIHHLAVDGVSWRILLADLEQALSQAKKREEIRLPEKTSSFQDWARKLHQYAQSPTLANELPYWLDQRRASVVALPTDMPIRENKVTSRRSVHVALQAAETQALLQVLPSYRLQINDILLTALAQAYAAWTGQRVMLLDLEGHGREDLWEDIDLSRTVGWFTTIFPVLLDIEHARTPAIALKTVKEELRQIPQRGLGYGVLRYLHDNPSIRDALASLPQAQISFNYLGQFDSLYAELTQLKRTQASSGPAQGPRNERSHVLEINASIVDGRLHAIWQYSEQIHHVQTIQTVADLFVAALRALIAHCHSLAVGGYTPSDFPLAGLRQEQLDKLVPVLLPPVSEGDAPASPIEDIYPLSPMQAGMLFHSVYAPQQSGTYCGQFGWTIRGAFQPDAWQRAWQRVIERHAILRTAFLWQEVAEPLQVAYQRIALPWHYSDLRSLAPQEHAARIDAIYREDRERGFDLRSAPLLRLILLRLDDDAYHFIFSHHHLLLDGWSQPLLWREVMQLYQSFCQGNAEPALPMPRPYRDYIAWLRQQDVRQAEQFWRTYLADFGTPTRLAVDSVSYADRGMASQHMAVERRQLSPETTLVLQQFAQQHQLTMNTLIQGAWSWLIACYSGERDVVFGTTVAGRPADLADAEGMIGLFINTLPVRARIEHEQGLLAWLTRLQTQQAEARQYEYTPLFEIQRWSEVPVEQALFESLVLFQNYPVEPVTTASSGQRSANKTSIRAEPVIERTNYPLCLSAALAGHVLNLELTYDCERFTLVIIEHLLEHLRLILQKMATREATSLTQLPAILPAERDLILREWSRRPGEPAPALGLHQLFEAQVLRTPDAIALTAENHHLSYAHLDARARHLAGALQEQGVGPEERVLLLQPRSVLMLISMLGVLKAGGTYVPLDAQMPAERLAHIAAECHARGVLLSRSQPPAHTLPTGMPGWEVEALLARPAMPVREPLSAFPAQRLAYIIYTSGSTGRPKGVAVSHGNVVASTWARPAYYHEDVEHFLLLSPLFFDSSVAGLYWTLLQGGRVVLPEGESGRDPRECGAQMEREGITHLLCIPSWYALLLEQGRPQQWRGLRSVIVAGERCGEELVRAHEQQGPQARLHNEYGPTEATVWCSVCTPEPGQQWEQGVPIGRASAHAHLYVLDARMESVPVGVPGELYVGGPAVVRGYEGQPQQTAERFVPDPFNEQAGQRLYRTGDRVCWTRAGQLRFLGRVDQQIKLRGYRIEVEEIEAVLRGHEQVREAVVGVWEGEGHSPRLVGYIVPREQPGAQGQELRAWLGERLPDYLVPAQFVSLEQVPRTGSGKVDRKRLAQMPLVVAAERVGTAQEESPVYALVQGIWQALLGQPVEPRENFFALGGHSLLATQVVARVRQQMGIELALRELFEAPTLAEFVLRVEAGLRGGRQSSAPALLAQRRGARVPLSFAQQRLWFLEQLAPNGVAYLIPSAQRVRGPLQVAAFERSVQEVVWRHESLRTTFQWEGSEPVQEVAERRAVRLPVFDLSGLGEGERAREAQRLGQEEKRQPCDLSGGPLWRVQMVRLGAEEHVLLLTMHHLISDGWSMQVLEREIAQGYRARVEGREVAQAPLPIQYADYALWQRNWLQGEVLEEQLTYWRTQLADAPSLEFPTDYPRPPVKTTNGALESIHLSDALRDSLLAVSKQEGVTLFMLLLAAFQVLLMRYTGQKDISVGTPIANRTREEVEHLIGFFINTLVIRSDLSGDPTFSELVAQVREAALGAYTHQDVPFEQLVEVLRPERDLSRSPLFQTMFTLQEIPEAPAENAATGIHLSRFGSGQSSTKFDLSFSITRHAGGLACTMAYNTDLFARSTMQRLLNHWQTLLEGIVARPGQAISALPLLTAQERQRILYDWNATKSAFASLEHCVHQLFERQAERTPDAPAVVFEDATLTYQSLNQRANQLAHYLRERGITSESRIGLCLERSLDQVIAVLAILKAGGTYVPVDPVQPVERIAYMLQDARAALTLTQTSLEEKLAGSEAICCLDRDYSVIAQQRHENIARAVQPASAAYVLYTSGSTGMPKGVVVEHRQIVNYIAAIEECAQLEPATAYAMVQPLGVDSCLTMLLPSLVSGSVLHIIARERALDAQALAHYFAERPIDYLKIAPSHLSALLTDGPPARLLPTRRLIIGGEASQLEWVHQVRSLLGAGEMFNHYGPTETTVGSLTHYIDIQASSDKTGVTPVGKPLANTQVYILDTQLLPVPIGVVGELYIGGSGVTRGYLNQPALTAERFVPDPFSAQPGARLYKTGDMVRYAPDGNVEFIGRGDEQVKIRGYRVELGEIETALLQHPAIREAVVLAIEHVPGNKQVVAYAVAYEEQRPATQDVLRFLRDRLPEYMLVSAIHWLEALPLTPHGKVNRKALASLEVEAEAEPAVRPLTLQISIEEMLGEIWRQVLGREEIGPHDNFFESGGHSLLATRLISRVRAIVRVEIPLRALFEAPTISGLARRVEQELRGGEALALPPLAPAARNQPLPLSFAQQRLWFLDRLEPGNIAYLMPVAHRLPGELNVSVLDHCLRVLVLRHESLRTTFHESLHASALVRSGQPIQVVHAVAHVSLPVIDLRGLTSQTRDQEVQRLAQQEAVTPCSLERGPLLRTALLRLMDREHILLVTMHHIISDGWSMQVFIQEFTALYQSTLAKAPSPLSPLPVQYADYAFWQRQWLQGEVLEQQLAYWRHQLSGVTPVKLPTDHPYPAKPTHRGASHIFRLSGELTRALTQVSRQEHTTLFMTLLAAFQVLLYRYSGQTNIVVGTDSANRTLLETESLIGFFINVLPLRTSLHGQPTFREVLQRVREVVLGATSHQETPFDLLVEKLVPADRQQRLPLVQVLFVMQNLTQQASQESSAETKAEEQSYQALGDVARAAKFDLALFMQEQDGQLYGTLNYSQDLFEASTIATMMQRWTVLLEQMVREGDLPIERLTFFATSERQKQHEQVRQLRKQLRSHAGERFELPGLDEA</sequence>
<proteinExistence type="predicted"/>
<dbReference type="CDD" id="cd05930">
    <property type="entry name" value="A_NRPS"/>
    <property type="match status" value="3"/>
</dbReference>
<dbReference type="InterPro" id="IPR020806">
    <property type="entry name" value="PKS_PP-bd"/>
</dbReference>
<dbReference type="Gene3D" id="1.10.1200.10">
    <property type="entry name" value="ACP-like"/>
    <property type="match status" value="4"/>
</dbReference>
<dbReference type="InterPro" id="IPR010071">
    <property type="entry name" value="AA_adenyl_dom"/>
</dbReference>
<dbReference type="InterPro" id="IPR023213">
    <property type="entry name" value="CAT-like_dom_sf"/>
</dbReference>
<dbReference type="InterPro" id="IPR001242">
    <property type="entry name" value="Condensation_dom"/>
</dbReference>
<dbReference type="Gene3D" id="3.30.559.10">
    <property type="entry name" value="Chloramphenicol acetyltransferase-like domain"/>
    <property type="match status" value="6"/>
</dbReference>
<gene>
    <name evidence="7" type="ORF">KSB_85930</name>
</gene>
<dbReference type="PROSITE" id="PS00455">
    <property type="entry name" value="AMP_BINDING"/>
    <property type="match status" value="4"/>
</dbReference>
<dbReference type="Gene3D" id="2.30.38.10">
    <property type="entry name" value="Luciferase, Domain 3"/>
    <property type="match status" value="3"/>
</dbReference>
<feature type="domain" description="Carrier" evidence="6">
    <location>
        <begin position="972"/>
        <end position="1047"/>
    </location>
</feature>
<dbReference type="PROSITE" id="PS50075">
    <property type="entry name" value="CARRIER"/>
    <property type="match status" value="4"/>
</dbReference>
<evidence type="ECO:0000256" key="1">
    <source>
        <dbReference type="ARBA" id="ARBA00001957"/>
    </source>
</evidence>
<evidence type="ECO:0000313" key="7">
    <source>
        <dbReference type="EMBL" id="GHO60118.1"/>
    </source>
</evidence>
<dbReference type="Pfam" id="PF00550">
    <property type="entry name" value="PP-binding"/>
    <property type="match status" value="4"/>
</dbReference>
<dbReference type="SUPFAM" id="SSF56801">
    <property type="entry name" value="Acetyl-CoA synthetase-like"/>
    <property type="match status" value="4"/>
</dbReference>
<dbReference type="InterPro" id="IPR009081">
    <property type="entry name" value="PP-bd_ACP"/>
</dbReference>
<dbReference type="InterPro" id="IPR042099">
    <property type="entry name" value="ANL_N_sf"/>
</dbReference>
<dbReference type="InterPro" id="IPR045851">
    <property type="entry name" value="AMP-bd_C_sf"/>
</dbReference>
<dbReference type="Pfam" id="PF00668">
    <property type="entry name" value="Condensation"/>
    <property type="match status" value="6"/>
</dbReference>
<dbReference type="InterPro" id="IPR020845">
    <property type="entry name" value="AMP-binding_CS"/>
</dbReference>
<dbReference type="CDD" id="cd19531">
    <property type="entry name" value="LCL_NRPS-like"/>
    <property type="match status" value="3"/>
</dbReference>
<evidence type="ECO:0000256" key="5">
    <source>
        <dbReference type="ARBA" id="ARBA00023194"/>
    </source>
</evidence>
<dbReference type="SUPFAM" id="SSF47336">
    <property type="entry name" value="ACP-like"/>
    <property type="match status" value="4"/>
</dbReference>
<comment type="caution">
    <text evidence="7">The sequence shown here is derived from an EMBL/GenBank/DDBJ whole genome shotgun (WGS) entry which is preliminary data.</text>
</comment>
<dbReference type="Proteomes" id="UP000654345">
    <property type="component" value="Unassembled WGS sequence"/>
</dbReference>
<dbReference type="Pfam" id="PF13193">
    <property type="entry name" value="AMP-binding_C"/>
    <property type="match status" value="4"/>
</dbReference>
<evidence type="ECO:0000256" key="3">
    <source>
        <dbReference type="ARBA" id="ARBA00022553"/>
    </source>
</evidence>
<dbReference type="NCBIfam" id="NF003417">
    <property type="entry name" value="PRK04813.1"/>
    <property type="match status" value="4"/>
</dbReference>
<keyword evidence="5" id="KW-0045">Antibiotic biosynthesis</keyword>
<dbReference type="Gene3D" id="3.40.50.980">
    <property type="match status" value="6"/>
</dbReference>
<protein>
    <submittedName>
        <fullName evidence="7">Non-ribosomal peptide synthetase</fullName>
    </submittedName>
</protein>
<dbReference type="InterPro" id="IPR006162">
    <property type="entry name" value="Ppantetheine_attach_site"/>
</dbReference>
<dbReference type="PROSITE" id="PS00012">
    <property type="entry name" value="PHOSPHOPANTETHEINE"/>
    <property type="match status" value="3"/>
</dbReference>
<dbReference type="InterPro" id="IPR000873">
    <property type="entry name" value="AMP-dep_synth/lig_dom"/>
</dbReference>
<evidence type="ECO:0000259" key="6">
    <source>
        <dbReference type="PROSITE" id="PS50075"/>
    </source>
</evidence>
<dbReference type="Gene3D" id="3.30.559.30">
    <property type="entry name" value="Nonribosomal peptide synthetase, condensation domain"/>
    <property type="match status" value="6"/>
</dbReference>
<dbReference type="Gene3D" id="3.30.300.30">
    <property type="match status" value="4"/>
</dbReference>
<dbReference type="CDD" id="cd17646">
    <property type="entry name" value="A_NRPS_AB3403-like"/>
    <property type="match status" value="1"/>
</dbReference>